<dbReference type="InterPro" id="IPR023213">
    <property type="entry name" value="CAT-like_dom_sf"/>
</dbReference>
<dbReference type="Gene3D" id="3.30.559.70">
    <property type="entry name" value="Choline/Carnitine o-acyltransferase, domain 2"/>
    <property type="match status" value="1"/>
</dbReference>
<comment type="catalytic activity">
    <reaction evidence="11">
        <text>octanoyl-CoA + (R)-carnitine = O-octanoyl-(R)-carnitine + CoA</text>
        <dbReference type="Rhea" id="RHEA:17177"/>
        <dbReference type="ChEBI" id="CHEBI:16347"/>
        <dbReference type="ChEBI" id="CHEBI:18102"/>
        <dbReference type="ChEBI" id="CHEBI:57287"/>
        <dbReference type="ChEBI" id="CHEBI:57386"/>
        <dbReference type="EC" id="2.3.1.137"/>
    </reaction>
</comment>
<dbReference type="GO" id="GO:0005777">
    <property type="term" value="C:peroxisome"/>
    <property type="evidence" value="ECO:0007669"/>
    <property type="project" value="UniProtKB-SubCell"/>
</dbReference>
<evidence type="ECO:0000256" key="3">
    <source>
        <dbReference type="ARBA" id="ARBA00005232"/>
    </source>
</evidence>
<evidence type="ECO:0000256" key="12">
    <source>
        <dbReference type="ARBA" id="ARBA00066418"/>
    </source>
</evidence>
<evidence type="ECO:0000256" key="5">
    <source>
        <dbReference type="ARBA" id="ARBA00022679"/>
    </source>
</evidence>
<keyword evidence="18" id="KW-1185">Reference proteome</keyword>
<reference evidence="18" key="1">
    <citation type="journal article" date="2017" name="bioRxiv">
        <title>Comparative analysis of the genomes of Stylophora pistillata and Acropora digitifera provides evidence for extensive differences between species of corals.</title>
        <authorList>
            <person name="Voolstra C.R."/>
            <person name="Li Y."/>
            <person name="Liew Y.J."/>
            <person name="Baumgarten S."/>
            <person name="Zoccola D."/>
            <person name="Flot J.-F."/>
            <person name="Tambutte S."/>
            <person name="Allemand D."/>
            <person name="Aranda M."/>
        </authorList>
    </citation>
    <scope>NUCLEOTIDE SEQUENCE [LARGE SCALE GENOMIC DNA]</scope>
</reference>
<dbReference type="Pfam" id="PF00755">
    <property type="entry name" value="Carn_acyltransf"/>
    <property type="match status" value="1"/>
</dbReference>
<dbReference type="STRING" id="50429.A0A2B4RUB6"/>
<dbReference type="EMBL" id="LSMT01000254">
    <property type="protein sequence ID" value="PFX22034.1"/>
    <property type="molecule type" value="Genomic_DNA"/>
</dbReference>
<evidence type="ECO:0000256" key="7">
    <source>
        <dbReference type="ARBA" id="ARBA00022990"/>
    </source>
</evidence>
<evidence type="ECO:0000256" key="15">
    <source>
        <dbReference type="RuleBase" id="RU003801"/>
    </source>
</evidence>
<evidence type="ECO:0000256" key="14">
    <source>
        <dbReference type="PIRSR" id="PIRSR600542-1"/>
    </source>
</evidence>
<comment type="pathway">
    <text evidence="2">Lipid metabolism; fatty acid beta-oxidation.</text>
</comment>
<evidence type="ECO:0000256" key="11">
    <source>
        <dbReference type="ARBA" id="ARBA00052326"/>
    </source>
</evidence>
<evidence type="ECO:0000256" key="6">
    <source>
        <dbReference type="ARBA" id="ARBA00022832"/>
    </source>
</evidence>
<evidence type="ECO:0000313" key="17">
    <source>
        <dbReference type="EMBL" id="PFX22034.1"/>
    </source>
</evidence>
<dbReference type="OrthoDB" id="240216at2759"/>
<feature type="domain" description="Choline/carnitine acyltransferase" evidence="16">
    <location>
        <begin position="50"/>
        <end position="619"/>
    </location>
</feature>
<dbReference type="EC" id="2.3.1.137" evidence="12"/>
<evidence type="ECO:0000256" key="4">
    <source>
        <dbReference type="ARBA" id="ARBA00022448"/>
    </source>
</evidence>
<dbReference type="InterPro" id="IPR042231">
    <property type="entry name" value="Cho/carn_acyl_trans_2"/>
</dbReference>
<evidence type="ECO:0000256" key="2">
    <source>
        <dbReference type="ARBA" id="ARBA00005005"/>
    </source>
</evidence>
<evidence type="ECO:0000256" key="8">
    <source>
        <dbReference type="ARBA" id="ARBA00023098"/>
    </source>
</evidence>
<evidence type="ECO:0000256" key="1">
    <source>
        <dbReference type="ARBA" id="ARBA00004275"/>
    </source>
</evidence>
<comment type="subcellular location">
    <subcellularLocation>
        <location evidence="1">Peroxisome</location>
    </subcellularLocation>
</comment>
<dbReference type="FunFam" id="3.30.559.70:FF:000006">
    <property type="entry name" value="Peroxisomal carnitine O-octanoyltransferase"/>
    <property type="match status" value="1"/>
</dbReference>
<dbReference type="InterPro" id="IPR039551">
    <property type="entry name" value="Cho/carn_acyl_trans"/>
</dbReference>
<keyword evidence="10 15" id="KW-0012">Acyltransferase</keyword>
<evidence type="ECO:0000259" key="16">
    <source>
        <dbReference type="Pfam" id="PF00755"/>
    </source>
</evidence>
<evidence type="ECO:0000256" key="13">
    <source>
        <dbReference type="ARBA" id="ARBA00067184"/>
    </source>
</evidence>
<accession>A0A2B4RUB6</accession>
<dbReference type="PROSITE" id="PS00440">
    <property type="entry name" value="ACYLTRANSF_C_2"/>
    <property type="match status" value="1"/>
</dbReference>
<feature type="active site" description="Proton acceptor" evidence="14">
    <location>
        <position position="349"/>
    </location>
</feature>
<keyword evidence="5 15" id="KW-0808">Transferase</keyword>
<name>A0A2B4RUB6_STYPI</name>
<dbReference type="PANTHER" id="PTHR22589">
    <property type="entry name" value="CARNITINE O-ACYLTRANSFERASE"/>
    <property type="match status" value="1"/>
</dbReference>
<comment type="caution">
    <text evidence="17">The sequence shown here is derived from an EMBL/GenBank/DDBJ whole genome shotgun (WGS) entry which is preliminary data.</text>
</comment>
<gene>
    <name evidence="17" type="primary">CROT</name>
    <name evidence="17" type="ORF">AWC38_SpisGene13471</name>
</gene>
<protein>
    <recommendedName>
        <fullName evidence="13">Peroxisomal carnitine O-octanoyltransferase</fullName>
        <ecNumber evidence="12">2.3.1.137</ecNumber>
    </recommendedName>
</protein>
<dbReference type="AlphaFoldDB" id="A0A2B4RUB6"/>
<evidence type="ECO:0000256" key="10">
    <source>
        <dbReference type="ARBA" id="ARBA00023315"/>
    </source>
</evidence>
<evidence type="ECO:0000313" key="18">
    <source>
        <dbReference type="Proteomes" id="UP000225706"/>
    </source>
</evidence>
<keyword evidence="7" id="KW-0007">Acetylation</keyword>
<dbReference type="Proteomes" id="UP000225706">
    <property type="component" value="Unassembled WGS sequence"/>
</dbReference>
<keyword evidence="8" id="KW-0443">Lipid metabolism</keyword>
<organism evidence="17 18">
    <name type="scientific">Stylophora pistillata</name>
    <name type="common">Smooth cauliflower coral</name>
    <dbReference type="NCBI Taxonomy" id="50429"/>
    <lineage>
        <taxon>Eukaryota</taxon>
        <taxon>Metazoa</taxon>
        <taxon>Cnidaria</taxon>
        <taxon>Anthozoa</taxon>
        <taxon>Hexacorallia</taxon>
        <taxon>Scleractinia</taxon>
        <taxon>Astrocoeniina</taxon>
        <taxon>Pocilloporidae</taxon>
        <taxon>Stylophora</taxon>
    </lineage>
</organism>
<dbReference type="InterPro" id="IPR000542">
    <property type="entry name" value="Carn_acyl_trans"/>
</dbReference>
<dbReference type="GO" id="GO:0006631">
    <property type="term" value="P:fatty acid metabolic process"/>
    <property type="evidence" value="ECO:0007669"/>
    <property type="project" value="UniProtKB-KW"/>
</dbReference>
<keyword evidence="6" id="KW-0276">Fatty acid metabolism</keyword>
<keyword evidence="9" id="KW-0576">Peroxisome</keyword>
<dbReference type="SUPFAM" id="SSF52777">
    <property type="entry name" value="CoA-dependent acyltransferases"/>
    <property type="match status" value="2"/>
</dbReference>
<dbReference type="PANTHER" id="PTHR22589:SF67">
    <property type="entry name" value="PEROXISOMAL CARNITINE O-OCTANOYLTRANSFERASE"/>
    <property type="match status" value="1"/>
</dbReference>
<dbReference type="Gene3D" id="3.30.559.10">
    <property type="entry name" value="Chloramphenicol acetyltransferase-like domain"/>
    <property type="match status" value="1"/>
</dbReference>
<proteinExistence type="inferred from homology"/>
<comment type="similarity">
    <text evidence="3 15">Belongs to the carnitine/choline acetyltransferase family.</text>
</comment>
<keyword evidence="4" id="KW-0813">Transport</keyword>
<sequence>MHCLGLRLGANSLERCCVRLVCMSSRGLSASSRHKNMEKTFQLQNELPSLPLPPLEQTCKKYLASVKPHLTSKEYLQTQFLVNEFASGVGKELQNKLQMRASSMHNWLEEWWEDVAYLSPRNPSAPMINFGGPIPMTDMWPVQTGTQIMRAAIITHAFLKVWQELYREERPIERMGSTPLCMVQFTRLFSCCKIPGKEKDSLRTNFVTAPHSSPRHIIVQVRGHIFSCMVLDENMEPLSPTEIERQLQEIESIAFSGSQGMGIGSLTGEMRDTWHELRERLKALDNNNQSILDTIETSLFVLVLDENSPVTKTEVCSQAITGDCRNRWFDKSVNIIVFKSGMLATHCDHAPFDGIVEINSFISAIKYLAEKGGEWKGNPEVKNYYKPQELVFKVDDGIDRAVDQAIQKYQEAADSINIIVHTAREYGKGFIKPYKIHPDTFVQMAIQLAYYRLHRKPASTYETGQTRQFYHGRTETVRSCTMESVAWCKAMFDGNANKSTKMRLFREAFTTHDSLMREAVNGQGIDRHLLGLRLLAASEGMPTPAIFTDKAWTASGGGGNFVLSTSCAGFSSVIGGCAAMVKDGYGAFYSIEENRVNFVIATFTTSDVTDAKKFQHSLDESFRDMKHLLLTSKL</sequence>
<evidence type="ECO:0000256" key="9">
    <source>
        <dbReference type="ARBA" id="ARBA00023140"/>
    </source>
</evidence>
<dbReference type="GO" id="GO:0008458">
    <property type="term" value="F:carnitine O-octanoyltransferase activity"/>
    <property type="evidence" value="ECO:0007669"/>
    <property type="project" value="UniProtKB-EC"/>
</dbReference>